<name>A0AAV2Q0F2_MEGNR</name>
<dbReference type="GO" id="GO:0016671">
    <property type="term" value="F:oxidoreductase activity, acting on a sulfur group of donors, disulfide as acceptor"/>
    <property type="evidence" value="ECO:0007669"/>
    <property type="project" value="InterPro"/>
</dbReference>
<evidence type="ECO:0000256" key="2">
    <source>
        <dbReference type="ARBA" id="ARBA00023180"/>
    </source>
</evidence>
<dbReference type="AlphaFoldDB" id="A0AAV2Q0F2"/>
<comment type="caution">
    <text evidence="3">The sequence shown here is derived from an EMBL/GenBank/DDBJ whole genome shotgun (WGS) entry which is preliminary data.</text>
</comment>
<dbReference type="InterPro" id="IPR004911">
    <property type="entry name" value="Interferon-induced_GILT"/>
</dbReference>
<dbReference type="PANTHER" id="PTHR13234:SF69">
    <property type="entry name" value="GILT-LIKE PROTEIN 1"/>
    <property type="match status" value="1"/>
</dbReference>
<dbReference type="Pfam" id="PF03227">
    <property type="entry name" value="GILT"/>
    <property type="match status" value="1"/>
</dbReference>
<evidence type="ECO:0000256" key="1">
    <source>
        <dbReference type="ARBA" id="ARBA00005679"/>
    </source>
</evidence>
<sequence length="146" mass="16464">ERKCEFGEGDCLGNKLLSCASDMSKDDSSIMAFTTCLMSSSTLLKDGTEARILAKAKMCASRHSYSWLDLRDCAVNVEGEQLLKQAGHRQKEIDSTMDHVPAVYYNEEFVWSMSSNISQLPKQLCKHLMDIPAGRALCRRMRFMNV</sequence>
<protein>
    <submittedName>
        <fullName evidence="3">Uncharacterized protein</fullName>
    </submittedName>
</protein>
<evidence type="ECO:0000313" key="3">
    <source>
        <dbReference type="EMBL" id="CAL4066138.1"/>
    </source>
</evidence>
<reference evidence="3 4" key="1">
    <citation type="submission" date="2024-05" db="EMBL/GenBank/DDBJ databases">
        <authorList>
            <person name="Wallberg A."/>
        </authorList>
    </citation>
    <scope>NUCLEOTIDE SEQUENCE [LARGE SCALE GENOMIC DNA]</scope>
</reference>
<dbReference type="EMBL" id="CAXKWB010002075">
    <property type="protein sequence ID" value="CAL4066138.1"/>
    <property type="molecule type" value="Genomic_DNA"/>
</dbReference>
<gene>
    <name evidence="3" type="ORF">MNOR_LOCUS5385</name>
</gene>
<feature type="non-terminal residue" evidence="3">
    <location>
        <position position="1"/>
    </location>
</feature>
<evidence type="ECO:0000313" key="4">
    <source>
        <dbReference type="Proteomes" id="UP001497623"/>
    </source>
</evidence>
<dbReference type="Proteomes" id="UP001497623">
    <property type="component" value="Unassembled WGS sequence"/>
</dbReference>
<proteinExistence type="inferred from homology"/>
<accession>A0AAV2Q0F2</accession>
<organism evidence="3 4">
    <name type="scientific">Meganyctiphanes norvegica</name>
    <name type="common">Northern krill</name>
    <name type="synonym">Thysanopoda norvegica</name>
    <dbReference type="NCBI Taxonomy" id="48144"/>
    <lineage>
        <taxon>Eukaryota</taxon>
        <taxon>Metazoa</taxon>
        <taxon>Ecdysozoa</taxon>
        <taxon>Arthropoda</taxon>
        <taxon>Crustacea</taxon>
        <taxon>Multicrustacea</taxon>
        <taxon>Malacostraca</taxon>
        <taxon>Eumalacostraca</taxon>
        <taxon>Eucarida</taxon>
        <taxon>Euphausiacea</taxon>
        <taxon>Euphausiidae</taxon>
        <taxon>Meganyctiphanes</taxon>
    </lineage>
</organism>
<comment type="similarity">
    <text evidence="1">Belongs to the GILT family.</text>
</comment>
<keyword evidence="2" id="KW-0325">Glycoprotein</keyword>
<keyword evidence="4" id="KW-1185">Reference proteome</keyword>
<dbReference type="PANTHER" id="PTHR13234">
    <property type="entry name" value="GAMMA-INTERFERON INDUCIBLE LYSOSOMAL THIOL REDUCTASE GILT"/>
    <property type="match status" value="1"/>
</dbReference>